<dbReference type="PROSITE" id="PS51318">
    <property type="entry name" value="TAT"/>
    <property type="match status" value="1"/>
</dbReference>
<dbReference type="GO" id="GO:0008483">
    <property type="term" value="F:transaminase activity"/>
    <property type="evidence" value="ECO:0007669"/>
    <property type="project" value="UniProtKB-KW"/>
</dbReference>
<dbReference type="Gene3D" id="3.90.1150.10">
    <property type="entry name" value="Aspartate Aminotransferase, domain 1"/>
    <property type="match status" value="1"/>
</dbReference>
<dbReference type="KEGG" id="rhoz:GXP67_04250"/>
<dbReference type="RefSeq" id="WP_162442008.1">
    <property type="nucleotide sequence ID" value="NZ_CP048222.1"/>
</dbReference>
<dbReference type="InterPro" id="IPR015422">
    <property type="entry name" value="PyrdxlP-dep_Trfase_small"/>
</dbReference>
<dbReference type="AlphaFoldDB" id="A0A6C0GD87"/>
<sequence>MENRRNFVKKLSVATGALSLVPVLTPVKARSLSEAGKLINDLSPAEAARNEEYWHTIQQAYTVSPNIINLNNGGVSPQPLIVQDAVDRYNRMSNEAPSYFMWRTLDAGRESLRMKLADLAGCDPEELAINRNATEALGTVILGLNLKKGDEVVLTKQDYPNMIQAWKQREMREGIKLNWVNLELPIENDEIIVQKFKEAFTPRTKVVMITHMINWTGQILPVKKISKIARERGIAVLVDGAHTFAHLDYKIPDLDCDYYGTSLHKWLSAPFGSGMLYVKKDKIKDLWPLLPNQNPLIADIRKFEVLGTRSFPIEQAIGHAVNFQNAIGNKRKEERLRYLKNYWAEKVVHLPRVKLNTSLKPEFSCAIANFSIEGMEPSEMDTILFNKYKIHTSAIVWENIKGVRVTPHVYTPLKDLDRLVDAITFMAKK</sequence>
<dbReference type="PANTHER" id="PTHR43092">
    <property type="entry name" value="L-CYSTEINE DESULFHYDRASE"/>
    <property type="match status" value="1"/>
</dbReference>
<evidence type="ECO:0000313" key="4">
    <source>
        <dbReference type="Proteomes" id="UP000480178"/>
    </source>
</evidence>
<evidence type="ECO:0000259" key="2">
    <source>
        <dbReference type="Pfam" id="PF00266"/>
    </source>
</evidence>
<reference evidence="3 4" key="1">
    <citation type="submission" date="2020-01" db="EMBL/GenBank/DDBJ databases">
        <authorList>
            <person name="Kim M.K."/>
        </authorList>
    </citation>
    <scope>NUCLEOTIDE SEQUENCE [LARGE SCALE GENOMIC DNA]</scope>
    <source>
        <strain evidence="3 4">172606-1</strain>
    </source>
</reference>
<dbReference type="Proteomes" id="UP000480178">
    <property type="component" value="Chromosome"/>
</dbReference>
<keyword evidence="3" id="KW-0032">Aminotransferase</keyword>
<proteinExistence type="predicted"/>
<dbReference type="PANTHER" id="PTHR43092:SF6">
    <property type="entry name" value="BLR1280 PROTEIN"/>
    <property type="match status" value="1"/>
</dbReference>
<keyword evidence="1" id="KW-0663">Pyridoxal phosphate</keyword>
<dbReference type="InterPro" id="IPR006311">
    <property type="entry name" value="TAT_signal"/>
</dbReference>
<protein>
    <submittedName>
        <fullName evidence="3">Aminotransferase class V-fold PLP-dependent enzyme</fullName>
    </submittedName>
</protein>
<feature type="domain" description="Aminotransferase class V" evidence="2">
    <location>
        <begin position="70"/>
        <end position="393"/>
    </location>
</feature>
<dbReference type="SUPFAM" id="SSF53383">
    <property type="entry name" value="PLP-dependent transferases"/>
    <property type="match status" value="1"/>
</dbReference>
<evidence type="ECO:0000256" key="1">
    <source>
        <dbReference type="ARBA" id="ARBA00022898"/>
    </source>
</evidence>
<keyword evidence="3" id="KW-0808">Transferase</keyword>
<dbReference type="Gene3D" id="3.40.640.10">
    <property type="entry name" value="Type I PLP-dependent aspartate aminotransferase-like (Major domain)"/>
    <property type="match status" value="1"/>
</dbReference>
<dbReference type="InterPro" id="IPR015424">
    <property type="entry name" value="PyrdxlP-dep_Trfase"/>
</dbReference>
<dbReference type="Pfam" id="PF00266">
    <property type="entry name" value="Aminotran_5"/>
    <property type="match status" value="1"/>
</dbReference>
<dbReference type="InterPro" id="IPR015421">
    <property type="entry name" value="PyrdxlP-dep_Trfase_major"/>
</dbReference>
<keyword evidence="4" id="KW-1185">Reference proteome</keyword>
<gene>
    <name evidence="3" type="ORF">GXP67_04250</name>
</gene>
<dbReference type="InterPro" id="IPR000192">
    <property type="entry name" value="Aminotrans_V_dom"/>
</dbReference>
<dbReference type="EMBL" id="CP048222">
    <property type="protein sequence ID" value="QHT65935.1"/>
    <property type="molecule type" value="Genomic_DNA"/>
</dbReference>
<accession>A0A6C0GD87</accession>
<organism evidence="3 4">
    <name type="scientific">Rhodocytophaga rosea</name>
    <dbReference type="NCBI Taxonomy" id="2704465"/>
    <lineage>
        <taxon>Bacteria</taxon>
        <taxon>Pseudomonadati</taxon>
        <taxon>Bacteroidota</taxon>
        <taxon>Cytophagia</taxon>
        <taxon>Cytophagales</taxon>
        <taxon>Rhodocytophagaceae</taxon>
        <taxon>Rhodocytophaga</taxon>
    </lineage>
</organism>
<name>A0A6C0GD87_9BACT</name>
<evidence type="ECO:0000313" key="3">
    <source>
        <dbReference type="EMBL" id="QHT65935.1"/>
    </source>
</evidence>